<dbReference type="AlphaFoldDB" id="A0A0U9HJE4"/>
<evidence type="ECO:0000313" key="1">
    <source>
        <dbReference type="EMBL" id="GAQ80586.1"/>
    </source>
</evidence>
<proteinExistence type="predicted"/>
<sequence length="102" mass="10995">MGVDCILCCTVLISRYPLEMTCELLRRLIVSALELYSYTIRGGVYGFLTPICSGWGKAPAEELLLEAGRGQLSGALDALLGEKEAQGQGEGVVREVEEGDEI</sequence>
<dbReference type="Proteomes" id="UP000054558">
    <property type="component" value="Unassembled WGS sequence"/>
</dbReference>
<name>A0A0U9HJE4_KLENI</name>
<evidence type="ECO:0000313" key="2">
    <source>
        <dbReference type="Proteomes" id="UP000054558"/>
    </source>
</evidence>
<protein>
    <submittedName>
        <fullName evidence="1">Uncharacterized protein</fullName>
    </submittedName>
</protein>
<dbReference type="EMBL" id="DF237006">
    <property type="protein sequence ID" value="GAQ80586.1"/>
    <property type="molecule type" value="Genomic_DNA"/>
</dbReference>
<reference evidence="1 2" key="1">
    <citation type="journal article" date="2014" name="Nat. Commun.">
        <title>Klebsormidium flaccidum genome reveals primary factors for plant terrestrial adaptation.</title>
        <authorList>
            <person name="Hori K."/>
            <person name="Maruyama F."/>
            <person name="Fujisawa T."/>
            <person name="Togashi T."/>
            <person name="Yamamoto N."/>
            <person name="Seo M."/>
            <person name="Sato S."/>
            <person name="Yamada T."/>
            <person name="Mori H."/>
            <person name="Tajima N."/>
            <person name="Moriyama T."/>
            <person name="Ikeuchi M."/>
            <person name="Watanabe M."/>
            <person name="Wada H."/>
            <person name="Kobayashi K."/>
            <person name="Saito M."/>
            <person name="Masuda T."/>
            <person name="Sasaki-Sekimoto Y."/>
            <person name="Mashiguchi K."/>
            <person name="Awai K."/>
            <person name="Shimojima M."/>
            <person name="Masuda S."/>
            <person name="Iwai M."/>
            <person name="Nobusawa T."/>
            <person name="Narise T."/>
            <person name="Kondo S."/>
            <person name="Saito H."/>
            <person name="Sato R."/>
            <person name="Murakawa M."/>
            <person name="Ihara Y."/>
            <person name="Oshima-Yamada Y."/>
            <person name="Ohtaka K."/>
            <person name="Satoh M."/>
            <person name="Sonobe K."/>
            <person name="Ishii M."/>
            <person name="Ohtani R."/>
            <person name="Kanamori-Sato M."/>
            <person name="Honoki R."/>
            <person name="Miyazaki D."/>
            <person name="Mochizuki H."/>
            <person name="Umetsu J."/>
            <person name="Higashi K."/>
            <person name="Shibata D."/>
            <person name="Kamiya Y."/>
            <person name="Sato N."/>
            <person name="Nakamura Y."/>
            <person name="Tabata S."/>
            <person name="Ida S."/>
            <person name="Kurokawa K."/>
            <person name="Ohta H."/>
        </authorList>
    </citation>
    <scope>NUCLEOTIDE SEQUENCE [LARGE SCALE GENOMIC DNA]</scope>
    <source>
        <strain evidence="1 2">NIES-2285</strain>
    </source>
</reference>
<organism evidence="1 2">
    <name type="scientific">Klebsormidium nitens</name>
    <name type="common">Green alga</name>
    <name type="synonym">Ulothrix nitens</name>
    <dbReference type="NCBI Taxonomy" id="105231"/>
    <lineage>
        <taxon>Eukaryota</taxon>
        <taxon>Viridiplantae</taxon>
        <taxon>Streptophyta</taxon>
        <taxon>Klebsormidiophyceae</taxon>
        <taxon>Klebsormidiales</taxon>
        <taxon>Klebsormidiaceae</taxon>
        <taxon>Klebsormidium</taxon>
    </lineage>
</organism>
<gene>
    <name evidence="1" type="ORF">KFL_000570330</name>
</gene>
<keyword evidence="2" id="KW-1185">Reference proteome</keyword>
<accession>A0A0U9HJE4</accession>